<evidence type="ECO:0000313" key="1">
    <source>
        <dbReference type="EMBL" id="RCJ39221.1"/>
    </source>
</evidence>
<name>A0A367RTM1_9NOSO</name>
<keyword evidence="2" id="KW-1185">Reference proteome</keyword>
<sequence>MYTCSILGGLVSFLIEHTIFNIELSLVMAIASRMASVRAIASFLGDSIAVLATSFKTRAKNFKNKRLMFAMFLAIAFPFPF</sequence>
<reference evidence="1" key="1">
    <citation type="submission" date="2016-04" db="EMBL/GenBank/DDBJ databases">
        <authorList>
            <person name="Tabuchi Yagui T.R."/>
        </authorList>
    </citation>
    <scope>NUCLEOTIDE SEQUENCE [LARGE SCALE GENOMIC DNA]</scope>
    <source>
        <strain evidence="1">NIES-26</strain>
    </source>
</reference>
<dbReference type="AlphaFoldDB" id="A0A367RTM1"/>
<dbReference type="Proteomes" id="UP000252107">
    <property type="component" value="Unassembled WGS sequence"/>
</dbReference>
<dbReference type="EMBL" id="LXQD01000076">
    <property type="protein sequence ID" value="RCJ39221.1"/>
    <property type="molecule type" value="Genomic_DNA"/>
</dbReference>
<organism evidence="1 2">
    <name type="scientific">Nostoc minutum NIES-26</name>
    <dbReference type="NCBI Taxonomy" id="1844469"/>
    <lineage>
        <taxon>Bacteria</taxon>
        <taxon>Bacillati</taxon>
        <taxon>Cyanobacteriota</taxon>
        <taxon>Cyanophyceae</taxon>
        <taxon>Nostocales</taxon>
        <taxon>Nostocaceae</taxon>
        <taxon>Nostoc</taxon>
    </lineage>
</organism>
<proteinExistence type="predicted"/>
<gene>
    <name evidence="1" type="ORF">A6770_12330</name>
</gene>
<comment type="caution">
    <text evidence="1">The sequence shown here is derived from an EMBL/GenBank/DDBJ whole genome shotgun (WGS) entry which is preliminary data.</text>
</comment>
<protein>
    <submittedName>
        <fullName evidence="1">Uncharacterized protein</fullName>
    </submittedName>
</protein>
<accession>A0A367RTM1</accession>
<evidence type="ECO:0000313" key="2">
    <source>
        <dbReference type="Proteomes" id="UP000252107"/>
    </source>
</evidence>